<gene>
    <name evidence="3" type="ORF">SAMN05216404_108133</name>
</gene>
<evidence type="ECO:0008006" key="5">
    <source>
        <dbReference type="Google" id="ProtNLM"/>
    </source>
</evidence>
<evidence type="ECO:0000256" key="2">
    <source>
        <dbReference type="SAM" id="SignalP"/>
    </source>
</evidence>
<keyword evidence="2" id="KW-0732">Signal</keyword>
<dbReference type="Proteomes" id="UP000183898">
    <property type="component" value="Unassembled WGS sequence"/>
</dbReference>
<accession>A0A1H8KFV1</accession>
<dbReference type="AlphaFoldDB" id="A0A1H8KFV1"/>
<feature type="signal peptide" evidence="2">
    <location>
        <begin position="1"/>
        <end position="27"/>
    </location>
</feature>
<evidence type="ECO:0000313" key="4">
    <source>
        <dbReference type="Proteomes" id="UP000183898"/>
    </source>
</evidence>
<proteinExistence type="predicted"/>
<evidence type="ECO:0000313" key="3">
    <source>
        <dbReference type="EMBL" id="SEN91774.1"/>
    </source>
</evidence>
<evidence type="ECO:0000256" key="1">
    <source>
        <dbReference type="SAM" id="MobiDB-lite"/>
    </source>
</evidence>
<dbReference type="EMBL" id="FOCT01000008">
    <property type="protein sequence ID" value="SEN91774.1"/>
    <property type="molecule type" value="Genomic_DNA"/>
</dbReference>
<sequence length="254" mass="26826">MKQLPVIGFLSALMGLCSLLVTPVSQAEPVKPSKTIKTEYQYSAKVACSLLLPHQDGTLARGTYRTTVNIHNPSDKKISIAAKVALAAQFGSEPGPFDVTPFKEAVIQPDGAVGVNCFDIANYFCPIDGVCVDFAFLEGFLVVKSPVPLDVVGVYTARHTDGEVESIDVEAVALRQVRETISIGTAESGKRGTGKRVDYPPKGSSAYGEKEPKQMCGGIAGFPCPEGKKCVDDPSDNCDPAHGGADCSGICVKQ</sequence>
<protein>
    <recommendedName>
        <fullName evidence="5">Kazal-type serine protease inhibitor-like protein</fullName>
    </recommendedName>
</protein>
<reference evidence="3 4" key="1">
    <citation type="submission" date="2016-10" db="EMBL/GenBank/DDBJ databases">
        <authorList>
            <person name="de Groot N.N."/>
        </authorList>
    </citation>
    <scope>NUCLEOTIDE SEQUENCE [LARGE SCALE GENOMIC DNA]</scope>
    <source>
        <strain evidence="3 4">Nl18</strain>
    </source>
</reference>
<organism evidence="3 4">
    <name type="scientific">Nitrosospira multiformis</name>
    <dbReference type="NCBI Taxonomy" id="1231"/>
    <lineage>
        <taxon>Bacteria</taxon>
        <taxon>Pseudomonadati</taxon>
        <taxon>Pseudomonadota</taxon>
        <taxon>Betaproteobacteria</taxon>
        <taxon>Nitrosomonadales</taxon>
        <taxon>Nitrosomonadaceae</taxon>
        <taxon>Nitrosospira</taxon>
    </lineage>
</organism>
<dbReference type="RefSeq" id="WP_074747006.1">
    <property type="nucleotide sequence ID" value="NZ_FOCT01000008.1"/>
</dbReference>
<name>A0A1H8KFV1_9PROT</name>
<feature type="chain" id="PRO_5010216654" description="Kazal-type serine protease inhibitor-like protein" evidence="2">
    <location>
        <begin position="28"/>
        <end position="254"/>
    </location>
</feature>
<feature type="region of interest" description="Disordered" evidence="1">
    <location>
        <begin position="186"/>
        <end position="206"/>
    </location>
</feature>